<dbReference type="SUPFAM" id="SSF55594">
    <property type="entry name" value="HPr-like"/>
    <property type="match status" value="1"/>
</dbReference>
<evidence type="ECO:0000313" key="9">
    <source>
        <dbReference type="Proteomes" id="UP000285740"/>
    </source>
</evidence>
<evidence type="ECO:0000313" key="6">
    <source>
        <dbReference type="Proteomes" id="UP000283314"/>
    </source>
</evidence>
<dbReference type="GeneID" id="66467466"/>
<dbReference type="EMBL" id="QRHR01000005">
    <property type="protein sequence ID" value="RHF88804.1"/>
    <property type="molecule type" value="Genomic_DNA"/>
</dbReference>
<dbReference type="EMBL" id="QSFD01000006">
    <property type="protein sequence ID" value="RHA18378.1"/>
    <property type="molecule type" value="Genomic_DNA"/>
</dbReference>
<evidence type="ECO:0000313" key="5">
    <source>
        <dbReference type="EMBL" id="RHL44002.1"/>
    </source>
</evidence>
<dbReference type="Proteomes" id="UP000285740">
    <property type="component" value="Unassembled WGS sequence"/>
</dbReference>
<evidence type="ECO:0000313" key="1">
    <source>
        <dbReference type="EMBL" id="RHA18378.1"/>
    </source>
</evidence>
<dbReference type="RefSeq" id="WP_005361928.1">
    <property type="nucleotide sequence ID" value="NZ_CABJDQ010000007.1"/>
</dbReference>
<dbReference type="AlphaFoldDB" id="A0A413SXF9"/>
<evidence type="ECO:0000313" key="8">
    <source>
        <dbReference type="Proteomes" id="UP000284779"/>
    </source>
</evidence>
<dbReference type="Proteomes" id="UP000284779">
    <property type="component" value="Unassembled WGS sequence"/>
</dbReference>
<dbReference type="Proteomes" id="UP000283314">
    <property type="component" value="Unassembled WGS sequence"/>
</dbReference>
<evidence type="ECO:0000313" key="3">
    <source>
        <dbReference type="EMBL" id="RHA74024.1"/>
    </source>
</evidence>
<dbReference type="InterPro" id="IPR035895">
    <property type="entry name" value="HPr-like_sf"/>
</dbReference>
<proteinExistence type="predicted"/>
<comment type="caution">
    <text evidence="3">The sequence shown here is derived from an EMBL/GenBank/DDBJ whole genome shotgun (WGS) entry which is preliminary data.</text>
</comment>
<accession>A0A413SXF9</accession>
<dbReference type="EMBL" id="QSFV01000085">
    <property type="protein sequence ID" value="RHA74024.1"/>
    <property type="molecule type" value="Genomic_DNA"/>
</dbReference>
<protein>
    <submittedName>
        <fullName evidence="3">HPr family phosphocarrier protein</fullName>
    </submittedName>
</protein>
<reference evidence="6 7" key="1">
    <citation type="submission" date="2018-08" db="EMBL/GenBank/DDBJ databases">
        <title>A genome reference for cultivated species of the human gut microbiota.</title>
        <authorList>
            <person name="Zou Y."/>
            <person name="Xue W."/>
            <person name="Luo G."/>
        </authorList>
    </citation>
    <scope>NUCLEOTIDE SEQUENCE [LARGE SCALE GENOMIC DNA]</scope>
    <source>
        <strain evidence="5 6">AF37-4</strain>
        <strain evidence="4 10">AM23-22</strain>
        <strain evidence="3 9">AM42-30</strain>
        <strain evidence="2 7">AM43-2</strain>
        <strain evidence="1 8">AM44-11BH</strain>
    </source>
</reference>
<dbReference type="EMBL" id="QROT01000007">
    <property type="protein sequence ID" value="RHL44002.1"/>
    <property type="molecule type" value="Genomic_DNA"/>
</dbReference>
<gene>
    <name evidence="5" type="ORF">DW018_09430</name>
    <name evidence="4" type="ORF">DW652_06090</name>
    <name evidence="3" type="ORF">DW918_12480</name>
    <name evidence="2" type="ORF">DW929_02810</name>
    <name evidence="1" type="ORF">DW944_07590</name>
</gene>
<evidence type="ECO:0000313" key="4">
    <source>
        <dbReference type="EMBL" id="RHF88804.1"/>
    </source>
</evidence>
<dbReference type="Proteomes" id="UP000286186">
    <property type="component" value="Unassembled WGS sequence"/>
</dbReference>
<organism evidence="3 9">
    <name type="scientific">Eubacterium ventriosum</name>
    <dbReference type="NCBI Taxonomy" id="39496"/>
    <lineage>
        <taxon>Bacteria</taxon>
        <taxon>Bacillati</taxon>
        <taxon>Bacillota</taxon>
        <taxon>Clostridia</taxon>
        <taxon>Eubacteriales</taxon>
        <taxon>Eubacteriaceae</taxon>
        <taxon>Eubacterium</taxon>
    </lineage>
</organism>
<name>A0A413SXF9_9FIRM</name>
<dbReference type="EMBL" id="QSFO01000002">
    <property type="protein sequence ID" value="RHA56790.1"/>
    <property type="molecule type" value="Genomic_DNA"/>
</dbReference>
<sequence>MKTVTVNLNSIEKVKSFVKDLNKFENDFDLVSGRFAIDAKSIMGIFALDLSKPLQLNIHSQYQGDAIAAALSDYTC</sequence>
<evidence type="ECO:0000313" key="10">
    <source>
        <dbReference type="Proteomes" id="UP000286186"/>
    </source>
</evidence>
<dbReference type="Gene3D" id="3.30.1340.10">
    <property type="entry name" value="HPr-like"/>
    <property type="match status" value="1"/>
</dbReference>
<evidence type="ECO:0000313" key="7">
    <source>
        <dbReference type="Proteomes" id="UP000284598"/>
    </source>
</evidence>
<evidence type="ECO:0000313" key="2">
    <source>
        <dbReference type="EMBL" id="RHA56790.1"/>
    </source>
</evidence>
<dbReference type="Proteomes" id="UP000284598">
    <property type="component" value="Unassembled WGS sequence"/>
</dbReference>
<keyword evidence="8" id="KW-1185">Reference proteome</keyword>